<dbReference type="Proteomes" id="UP000095283">
    <property type="component" value="Unplaced"/>
</dbReference>
<protein>
    <submittedName>
        <fullName evidence="2">Uncharacterized protein</fullName>
    </submittedName>
</protein>
<dbReference type="AlphaFoldDB" id="A0A1I7WNS8"/>
<keyword evidence="1" id="KW-1185">Reference proteome</keyword>
<sequence>MSVNHKLGAKSILCLPSYKFVRVKLQLGFGTKFYSFIYVVESEKQQQLYKKGQENLELLRRQANYIHTRKHIQASLIIFLDFSGNFYMQFNEKKLAYILCIF</sequence>
<name>A0A1I7WNS8_HETBA</name>
<reference evidence="2" key="1">
    <citation type="submission" date="2016-11" db="UniProtKB">
        <authorList>
            <consortium name="WormBaseParasite"/>
        </authorList>
    </citation>
    <scope>IDENTIFICATION</scope>
</reference>
<evidence type="ECO:0000313" key="2">
    <source>
        <dbReference type="WBParaSite" id="Hba_06795"/>
    </source>
</evidence>
<proteinExistence type="predicted"/>
<organism evidence="1 2">
    <name type="scientific">Heterorhabditis bacteriophora</name>
    <name type="common">Entomopathogenic nematode worm</name>
    <dbReference type="NCBI Taxonomy" id="37862"/>
    <lineage>
        <taxon>Eukaryota</taxon>
        <taxon>Metazoa</taxon>
        <taxon>Ecdysozoa</taxon>
        <taxon>Nematoda</taxon>
        <taxon>Chromadorea</taxon>
        <taxon>Rhabditida</taxon>
        <taxon>Rhabditina</taxon>
        <taxon>Rhabditomorpha</taxon>
        <taxon>Strongyloidea</taxon>
        <taxon>Heterorhabditidae</taxon>
        <taxon>Heterorhabditis</taxon>
    </lineage>
</organism>
<evidence type="ECO:0000313" key="1">
    <source>
        <dbReference type="Proteomes" id="UP000095283"/>
    </source>
</evidence>
<dbReference type="WBParaSite" id="Hba_06795">
    <property type="protein sequence ID" value="Hba_06795"/>
    <property type="gene ID" value="Hba_06795"/>
</dbReference>
<accession>A0A1I7WNS8</accession>